<protein>
    <submittedName>
        <fullName evidence="2">Putative secreted protein</fullName>
    </submittedName>
</protein>
<proteinExistence type="predicted"/>
<dbReference type="AlphaFoldDB" id="A0A6B0UC56"/>
<accession>A0A6B0UC56</accession>
<feature type="compositionally biased region" description="Low complexity" evidence="1">
    <location>
        <begin position="68"/>
        <end position="82"/>
    </location>
</feature>
<reference evidence="2" key="1">
    <citation type="submission" date="2019-12" db="EMBL/GenBank/DDBJ databases">
        <title>An insight into the sialome of adult female Ixodes ricinus ticks feeding for 6 days.</title>
        <authorList>
            <person name="Perner J."/>
            <person name="Ribeiro J.M.C."/>
        </authorList>
    </citation>
    <scope>NUCLEOTIDE SEQUENCE</scope>
    <source>
        <strain evidence="2">Semi-engorged</strain>
        <tissue evidence="2">Salivary glands</tissue>
    </source>
</reference>
<evidence type="ECO:0000256" key="1">
    <source>
        <dbReference type="SAM" id="MobiDB-lite"/>
    </source>
</evidence>
<organism evidence="2">
    <name type="scientific">Ixodes ricinus</name>
    <name type="common">Common tick</name>
    <name type="synonym">Acarus ricinus</name>
    <dbReference type="NCBI Taxonomy" id="34613"/>
    <lineage>
        <taxon>Eukaryota</taxon>
        <taxon>Metazoa</taxon>
        <taxon>Ecdysozoa</taxon>
        <taxon>Arthropoda</taxon>
        <taxon>Chelicerata</taxon>
        <taxon>Arachnida</taxon>
        <taxon>Acari</taxon>
        <taxon>Parasitiformes</taxon>
        <taxon>Ixodida</taxon>
        <taxon>Ixodoidea</taxon>
        <taxon>Ixodidae</taxon>
        <taxon>Ixodinae</taxon>
        <taxon>Ixodes</taxon>
    </lineage>
</organism>
<evidence type="ECO:0000313" key="2">
    <source>
        <dbReference type="EMBL" id="MXU86777.1"/>
    </source>
</evidence>
<feature type="region of interest" description="Disordered" evidence="1">
    <location>
        <begin position="61"/>
        <end position="93"/>
    </location>
</feature>
<name>A0A6B0UC56_IXORI</name>
<sequence length="93" mass="9993">MPLRLKVPSRWLSLVMARSPSNTCIVTAGWLSAYVVNVCDVLQGIRELRSTIFVMTPPAVSMPSDKGATSTRSTSRMASLASPLRTAAWTAAP</sequence>
<dbReference type="EMBL" id="GIFC01004694">
    <property type="protein sequence ID" value="MXU86777.1"/>
    <property type="molecule type" value="Transcribed_RNA"/>
</dbReference>